<evidence type="ECO:0000313" key="3">
    <source>
        <dbReference type="Proteomes" id="UP000191094"/>
    </source>
</evidence>
<evidence type="ECO:0000313" key="2">
    <source>
        <dbReference type="EMBL" id="OOS19600.1"/>
    </source>
</evidence>
<dbReference type="Pfam" id="PF13271">
    <property type="entry name" value="DUF4062"/>
    <property type="match status" value="1"/>
</dbReference>
<name>A0A1T0CB82_9GAMM</name>
<organism evidence="2 3">
    <name type="scientific">Lwoffella lincolnii</name>
    <dbReference type="NCBI Taxonomy" id="90241"/>
    <lineage>
        <taxon>Bacteria</taxon>
        <taxon>Pseudomonadati</taxon>
        <taxon>Pseudomonadota</taxon>
        <taxon>Gammaproteobacteria</taxon>
        <taxon>Moraxellales</taxon>
        <taxon>Moraxellaceae</taxon>
        <taxon>Lwoffella</taxon>
    </lineage>
</organism>
<dbReference type="EMBL" id="MUYT01000015">
    <property type="protein sequence ID" value="OOS19600.1"/>
    <property type="molecule type" value="Genomic_DNA"/>
</dbReference>
<accession>A0A1T0CB82</accession>
<dbReference type="Proteomes" id="UP000191094">
    <property type="component" value="Unassembled WGS sequence"/>
</dbReference>
<proteinExistence type="predicted"/>
<evidence type="ECO:0000259" key="1">
    <source>
        <dbReference type="Pfam" id="PF13271"/>
    </source>
</evidence>
<reference evidence="2 3" key="1">
    <citation type="submission" date="2017-02" db="EMBL/GenBank/DDBJ databases">
        <title>Draft genome sequence of Moraxella lincolnii CCUG 9405T type strain.</title>
        <authorList>
            <person name="Salva-Serra F."/>
            <person name="Engstrom-Jakobsson H."/>
            <person name="Thorell K."/>
            <person name="Jaen-Luchoro D."/>
            <person name="Gonzales-Siles L."/>
            <person name="Karlsson R."/>
            <person name="Yazdan S."/>
            <person name="Boulund F."/>
            <person name="Johnning A."/>
            <person name="Engstrand L."/>
            <person name="Kristiansson E."/>
            <person name="Moore E."/>
        </authorList>
    </citation>
    <scope>NUCLEOTIDE SEQUENCE [LARGE SCALE GENOMIC DNA]</scope>
    <source>
        <strain evidence="2 3">CCUG 9405</strain>
    </source>
</reference>
<dbReference type="RefSeq" id="WP_078308291.1">
    <property type="nucleotide sequence ID" value="NZ_MUYT01000015.1"/>
</dbReference>
<dbReference type="OrthoDB" id="72299at2"/>
<keyword evidence="3" id="KW-1185">Reference proteome</keyword>
<feature type="domain" description="DUF4062" evidence="1">
    <location>
        <begin position="52"/>
        <end position="90"/>
    </location>
</feature>
<protein>
    <recommendedName>
        <fullName evidence="1">DUF4062 domain-containing protein</fullName>
    </recommendedName>
</protein>
<dbReference type="InterPro" id="IPR025139">
    <property type="entry name" value="DUF4062"/>
</dbReference>
<dbReference type="STRING" id="90241.B0682_08675"/>
<sequence>MLEVTLPNRRYHIHVICANDDQSSSLDALVLYFEHRAFLTFDLALGDVLASNHSRRRIDECDYVLLLIGDSYGKPNNTGVSQLHLSYINARTKNKSMLILRKIHSGRGTQKGLSRQLTDLIRLIEQQNSGKILYYDDQTDLEQLLEFPYLQMLSEHPAKGWIRTENIIEETLLTTFNAIKKSEAPPTQSFIFDVKTLNGKMTDHDDQAQDLSSELSDIVIDLSDDIMLNFSTHAYEGGNLSEVSFLAVVAWRDIVTALNDLQTQFTSTGIQRCVNDLVHEQALDLVQDVRPNAHAVSRTQVATAEQEWVKSQLLAAGWIVVAQMGGRGKRNFYQVTDKAKKALAE</sequence>
<comment type="caution">
    <text evidence="2">The sequence shown here is derived from an EMBL/GenBank/DDBJ whole genome shotgun (WGS) entry which is preliminary data.</text>
</comment>
<gene>
    <name evidence="2" type="ORF">B0682_08675</name>
</gene>
<dbReference type="AlphaFoldDB" id="A0A1T0CB82"/>